<feature type="non-terminal residue" evidence="8">
    <location>
        <position position="91"/>
    </location>
</feature>
<name>A0A2G9S1V9_AQUCT</name>
<evidence type="ECO:0000256" key="6">
    <source>
        <dbReference type="ARBA" id="ARBA00041184"/>
    </source>
</evidence>
<gene>
    <name evidence="8" type="ORF">AB205_0146780</name>
</gene>
<keyword evidence="4" id="KW-0808">Transferase</keyword>
<keyword evidence="9" id="KW-1185">Reference proteome</keyword>
<evidence type="ECO:0000313" key="8">
    <source>
        <dbReference type="EMBL" id="PIO34148.1"/>
    </source>
</evidence>
<keyword evidence="2" id="KW-0698">rRNA processing</keyword>
<dbReference type="PANTHER" id="PTHR10920:SF18">
    <property type="entry name" value="RRNA METHYLTRANSFERASE 2, MITOCHONDRIAL"/>
    <property type="match status" value="1"/>
</dbReference>
<reference evidence="9" key="1">
    <citation type="journal article" date="2017" name="Nat. Commun.">
        <title>The North American bullfrog draft genome provides insight into hormonal regulation of long noncoding RNA.</title>
        <authorList>
            <person name="Hammond S.A."/>
            <person name="Warren R.L."/>
            <person name="Vandervalk B.P."/>
            <person name="Kucuk E."/>
            <person name="Khan H."/>
            <person name="Gibb E.A."/>
            <person name="Pandoh P."/>
            <person name="Kirk H."/>
            <person name="Zhao Y."/>
            <person name="Jones M."/>
            <person name="Mungall A.J."/>
            <person name="Coope R."/>
            <person name="Pleasance S."/>
            <person name="Moore R.A."/>
            <person name="Holt R.A."/>
            <person name="Round J.M."/>
            <person name="Ohora S."/>
            <person name="Walle B.V."/>
            <person name="Veldhoen N."/>
            <person name="Helbing C.C."/>
            <person name="Birol I."/>
        </authorList>
    </citation>
    <scope>NUCLEOTIDE SEQUENCE [LARGE SCALE GENOMIC DNA]</scope>
</reference>
<dbReference type="PANTHER" id="PTHR10920">
    <property type="entry name" value="RIBOSOMAL RNA METHYLTRANSFERASE"/>
    <property type="match status" value="1"/>
</dbReference>
<dbReference type="AlphaFoldDB" id="A0A2G9S1V9"/>
<evidence type="ECO:0000256" key="1">
    <source>
        <dbReference type="ARBA" id="ARBA00009258"/>
    </source>
</evidence>
<dbReference type="GO" id="GO:0005739">
    <property type="term" value="C:mitochondrion"/>
    <property type="evidence" value="ECO:0007669"/>
    <property type="project" value="TreeGrafter"/>
</dbReference>
<dbReference type="GO" id="GO:0008650">
    <property type="term" value="F:rRNA (uridine-2'-O-)-methyltransferase activity"/>
    <property type="evidence" value="ECO:0007669"/>
    <property type="project" value="TreeGrafter"/>
</dbReference>
<proteinExistence type="inferred from homology"/>
<evidence type="ECO:0000313" key="9">
    <source>
        <dbReference type="Proteomes" id="UP000228934"/>
    </source>
</evidence>
<dbReference type="Proteomes" id="UP000228934">
    <property type="component" value="Unassembled WGS sequence"/>
</dbReference>
<dbReference type="OrthoDB" id="20105at2759"/>
<dbReference type="Gene3D" id="3.40.50.150">
    <property type="entry name" value="Vaccinia Virus protein VP39"/>
    <property type="match status" value="1"/>
</dbReference>
<organism evidence="8 9">
    <name type="scientific">Aquarana catesbeiana</name>
    <name type="common">American bullfrog</name>
    <name type="synonym">Rana catesbeiana</name>
    <dbReference type="NCBI Taxonomy" id="8400"/>
    <lineage>
        <taxon>Eukaryota</taxon>
        <taxon>Metazoa</taxon>
        <taxon>Chordata</taxon>
        <taxon>Craniata</taxon>
        <taxon>Vertebrata</taxon>
        <taxon>Euteleostomi</taxon>
        <taxon>Amphibia</taxon>
        <taxon>Batrachia</taxon>
        <taxon>Anura</taxon>
        <taxon>Neobatrachia</taxon>
        <taxon>Ranoidea</taxon>
        <taxon>Ranidae</taxon>
        <taxon>Aquarana</taxon>
    </lineage>
</organism>
<evidence type="ECO:0000259" key="7">
    <source>
        <dbReference type="Pfam" id="PF01728"/>
    </source>
</evidence>
<accession>A0A2G9S1V9</accession>
<keyword evidence="5" id="KW-0949">S-adenosyl-L-methionine</keyword>
<dbReference type="EMBL" id="KV927891">
    <property type="protein sequence ID" value="PIO34148.1"/>
    <property type="molecule type" value="Genomic_DNA"/>
</dbReference>
<dbReference type="SUPFAM" id="SSF53335">
    <property type="entry name" value="S-adenosyl-L-methionine-dependent methyltransferases"/>
    <property type="match status" value="1"/>
</dbReference>
<dbReference type="InterPro" id="IPR029063">
    <property type="entry name" value="SAM-dependent_MTases_sf"/>
</dbReference>
<evidence type="ECO:0000256" key="2">
    <source>
        <dbReference type="ARBA" id="ARBA00022552"/>
    </source>
</evidence>
<comment type="similarity">
    <text evidence="1">Belongs to the class I-like SAM-binding methyltransferase superfamily. RNA methyltransferase RlmE family.</text>
</comment>
<sequence length="91" mass="10321">MAPNASGFRELDHHRLASMCLSLLDLAAIVLQPGGNFLCKVWDGSETNPIRDRLRQRFQHVKTVKPKASRTDSAEIYLLAKSYKEIQSSHR</sequence>
<feature type="domain" description="Ribosomal RNA methyltransferase FtsJ" evidence="7">
    <location>
        <begin position="1"/>
        <end position="82"/>
    </location>
</feature>
<evidence type="ECO:0000256" key="5">
    <source>
        <dbReference type="ARBA" id="ARBA00022691"/>
    </source>
</evidence>
<protein>
    <recommendedName>
        <fullName evidence="6">rRNA methyltransferase 2, mitochondrial</fullName>
    </recommendedName>
</protein>
<evidence type="ECO:0000256" key="3">
    <source>
        <dbReference type="ARBA" id="ARBA00022603"/>
    </source>
</evidence>
<dbReference type="InterPro" id="IPR050082">
    <property type="entry name" value="RNA_methyltr_RlmE"/>
</dbReference>
<dbReference type="InterPro" id="IPR002877">
    <property type="entry name" value="RNA_MeTrfase_FtsJ_dom"/>
</dbReference>
<evidence type="ECO:0000256" key="4">
    <source>
        <dbReference type="ARBA" id="ARBA00022679"/>
    </source>
</evidence>
<dbReference type="Pfam" id="PF01728">
    <property type="entry name" value="FtsJ"/>
    <property type="match status" value="1"/>
</dbReference>
<keyword evidence="3" id="KW-0489">Methyltransferase</keyword>